<sequence>MMDAKKRESTPLLKYSLLSISLVLTSAYAISATLPAMHRAMPQQSLASLETLATVPTFSVMIMILLSSWIAKKIGAKLTVAIGLLLVGCAGTVPAFTTNYGLILVSRLLLGAGFGIFNSLAVSLLSVFFSGEVKTQAIGFQSAFQSIGNAVMTFIAGLLLAVNWHLSYLIYLVAFPILIVFWLFVPNVAATKPADKTTAKVHQHVNLNVIGLALTMFAFIAVQAAFNVRIPTLVVDAGYGNATEVSTILSITTIVGMLAGLLFGNLHKAIKQYVFPLGALSMALGTLLTGFSNNLWLTGLGTILVVGVGPTLLGSYAFNRGTEVVDEQSGTLATSLILIGCNLGGFCAPYIMRFVELFVSGNANVMLVFGIFSLIMTAVLWAVSVRLGHQQHLVSHTA</sequence>
<gene>
    <name evidence="9" type="ORF">L248_0594</name>
</gene>
<evidence type="ECO:0000256" key="7">
    <source>
        <dbReference type="SAM" id="Phobius"/>
    </source>
</evidence>
<dbReference type="OrthoDB" id="1650550at2"/>
<dbReference type="HOGENOM" id="CLU_001265_10_4_9"/>
<evidence type="ECO:0000256" key="5">
    <source>
        <dbReference type="ARBA" id="ARBA00022989"/>
    </source>
</evidence>
<feature type="transmembrane region" description="Helical" evidence="7">
    <location>
        <begin position="12"/>
        <end position="31"/>
    </location>
</feature>
<dbReference type="InterPro" id="IPR011701">
    <property type="entry name" value="MFS"/>
</dbReference>
<evidence type="ECO:0000256" key="4">
    <source>
        <dbReference type="ARBA" id="ARBA00022692"/>
    </source>
</evidence>
<keyword evidence="3" id="KW-1003">Cell membrane</keyword>
<evidence type="ECO:0000256" key="3">
    <source>
        <dbReference type="ARBA" id="ARBA00022475"/>
    </source>
</evidence>
<keyword evidence="6 7" id="KW-0472">Membrane</keyword>
<evidence type="ECO:0000256" key="6">
    <source>
        <dbReference type="ARBA" id="ARBA00023136"/>
    </source>
</evidence>
<dbReference type="RefSeq" id="WP_022529927.1">
    <property type="nucleotide sequence ID" value="NZ_KI271592.1"/>
</dbReference>
<keyword evidence="4 7" id="KW-0812">Transmembrane</keyword>
<dbReference type="eggNOG" id="COG2814">
    <property type="taxonomic scope" value="Bacteria"/>
</dbReference>
<dbReference type="InterPro" id="IPR050189">
    <property type="entry name" value="MFS_Efflux_Transporters"/>
</dbReference>
<feature type="transmembrane region" description="Helical" evidence="7">
    <location>
        <begin position="273"/>
        <end position="291"/>
    </location>
</feature>
<evidence type="ECO:0000313" key="9">
    <source>
        <dbReference type="EMBL" id="ERL64817.1"/>
    </source>
</evidence>
<feature type="transmembrane region" description="Helical" evidence="7">
    <location>
        <begin position="143"/>
        <end position="162"/>
    </location>
</feature>
<feature type="transmembrane region" description="Helical" evidence="7">
    <location>
        <begin position="205"/>
        <end position="226"/>
    </location>
</feature>
<organism evidence="9 10">
    <name type="scientific">Schleiferilactobacillus shenzhenensis LY-73</name>
    <dbReference type="NCBI Taxonomy" id="1231336"/>
    <lineage>
        <taxon>Bacteria</taxon>
        <taxon>Bacillati</taxon>
        <taxon>Bacillota</taxon>
        <taxon>Bacilli</taxon>
        <taxon>Lactobacillales</taxon>
        <taxon>Lactobacillaceae</taxon>
        <taxon>Schleiferilactobacillus</taxon>
    </lineage>
</organism>
<evidence type="ECO:0000313" key="10">
    <source>
        <dbReference type="Proteomes" id="UP000030647"/>
    </source>
</evidence>
<accession>U4TTR7</accession>
<dbReference type="SUPFAM" id="SSF103473">
    <property type="entry name" value="MFS general substrate transporter"/>
    <property type="match status" value="1"/>
</dbReference>
<keyword evidence="5 7" id="KW-1133">Transmembrane helix</keyword>
<dbReference type="GO" id="GO:0022857">
    <property type="term" value="F:transmembrane transporter activity"/>
    <property type="evidence" value="ECO:0007669"/>
    <property type="project" value="InterPro"/>
</dbReference>
<proteinExistence type="predicted"/>
<dbReference type="Gene3D" id="1.20.1250.20">
    <property type="entry name" value="MFS general substrate transporter like domains"/>
    <property type="match status" value="2"/>
</dbReference>
<keyword evidence="10" id="KW-1185">Reference proteome</keyword>
<feature type="transmembrane region" description="Helical" evidence="7">
    <location>
        <begin position="108"/>
        <end position="131"/>
    </location>
</feature>
<dbReference type="Pfam" id="PF07690">
    <property type="entry name" value="MFS_1"/>
    <property type="match status" value="1"/>
</dbReference>
<dbReference type="GO" id="GO:0005886">
    <property type="term" value="C:plasma membrane"/>
    <property type="evidence" value="ECO:0007669"/>
    <property type="project" value="UniProtKB-SubCell"/>
</dbReference>
<dbReference type="InterPro" id="IPR036259">
    <property type="entry name" value="MFS_trans_sf"/>
</dbReference>
<protein>
    <recommendedName>
        <fullName evidence="8">Major facilitator superfamily (MFS) profile domain-containing protein</fullName>
    </recommendedName>
</protein>
<keyword evidence="2" id="KW-0813">Transport</keyword>
<feature type="transmembrane region" description="Helical" evidence="7">
    <location>
        <begin position="330"/>
        <end position="351"/>
    </location>
</feature>
<dbReference type="PANTHER" id="PTHR43124">
    <property type="entry name" value="PURINE EFFLUX PUMP PBUE"/>
    <property type="match status" value="1"/>
</dbReference>
<feature type="transmembrane region" description="Helical" evidence="7">
    <location>
        <begin position="168"/>
        <end position="185"/>
    </location>
</feature>
<dbReference type="PROSITE" id="PS50850">
    <property type="entry name" value="MFS"/>
    <property type="match status" value="1"/>
</dbReference>
<evidence type="ECO:0000256" key="2">
    <source>
        <dbReference type="ARBA" id="ARBA00022448"/>
    </source>
</evidence>
<feature type="transmembrane region" description="Helical" evidence="7">
    <location>
        <begin position="51"/>
        <end position="71"/>
    </location>
</feature>
<feature type="transmembrane region" description="Helical" evidence="7">
    <location>
        <begin position="78"/>
        <end position="96"/>
    </location>
</feature>
<name>U4TTR7_9LACO</name>
<feature type="domain" description="Major facilitator superfamily (MFS) profile" evidence="8">
    <location>
        <begin position="12"/>
        <end position="388"/>
    </location>
</feature>
<dbReference type="STRING" id="1231336.L248_0594"/>
<comment type="subcellular location">
    <subcellularLocation>
        <location evidence="1">Cell membrane</location>
        <topology evidence="1">Multi-pass membrane protein</topology>
    </subcellularLocation>
</comment>
<dbReference type="EMBL" id="KI271592">
    <property type="protein sequence ID" value="ERL64817.1"/>
    <property type="molecule type" value="Genomic_DNA"/>
</dbReference>
<evidence type="ECO:0000259" key="8">
    <source>
        <dbReference type="PROSITE" id="PS50850"/>
    </source>
</evidence>
<dbReference type="PANTHER" id="PTHR43124:SF3">
    <property type="entry name" value="CHLORAMPHENICOL EFFLUX PUMP RV0191"/>
    <property type="match status" value="1"/>
</dbReference>
<dbReference type="InterPro" id="IPR020846">
    <property type="entry name" value="MFS_dom"/>
</dbReference>
<feature type="transmembrane region" description="Helical" evidence="7">
    <location>
        <begin position="363"/>
        <end position="383"/>
    </location>
</feature>
<dbReference type="Proteomes" id="UP000030647">
    <property type="component" value="Unassembled WGS sequence"/>
</dbReference>
<feature type="transmembrane region" description="Helical" evidence="7">
    <location>
        <begin position="246"/>
        <end position="266"/>
    </location>
</feature>
<evidence type="ECO:0000256" key="1">
    <source>
        <dbReference type="ARBA" id="ARBA00004651"/>
    </source>
</evidence>
<dbReference type="AlphaFoldDB" id="U4TTR7"/>
<feature type="transmembrane region" description="Helical" evidence="7">
    <location>
        <begin position="297"/>
        <end position="318"/>
    </location>
</feature>
<reference evidence="10" key="1">
    <citation type="journal article" date="2013" name="Genome Announc.">
        <title>Whole-Genome Sequencing of Lactobacillus shenzhenensis Strain LY-73T.</title>
        <authorList>
            <person name="Lin Z."/>
            <person name="Liu Z."/>
            <person name="Yang R."/>
            <person name="Zou Y."/>
            <person name="Wan D."/>
            <person name="Chen J."/>
            <person name="Guo M."/>
            <person name="Zhao J."/>
            <person name="Fang C."/>
            <person name="Yang R."/>
            <person name="Liu F."/>
        </authorList>
    </citation>
    <scope>NUCLEOTIDE SEQUENCE [LARGE SCALE GENOMIC DNA]</scope>
    <source>
        <strain evidence="10">LY-73</strain>
    </source>
</reference>